<dbReference type="InterPro" id="IPR046530">
    <property type="entry name" value="BIM1-like_dom"/>
</dbReference>
<evidence type="ECO:0000259" key="9">
    <source>
        <dbReference type="Pfam" id="PF20238"/>
    </source>
</evidence>
<dbReference type="GO" id="GO:0005886">
    <property type="term" value="C:plasma membrane"/>
    <property type="evidence" value="ECO:0007669"/>
    <property type="project" value="UniProtKB-SubCell"/>
</dbReference>
<evidence type="ECO:0000256" key="5">
    <source>
        <dbReference type="ARBA" id="ARBA00023136"/>
    </source>
</evidence>
<keyword evidence="3" id="KW-0336">GPI-anchor</keyword>
<evidence type="ECO:0000256" key="4">
    <source>
        <dbReference type="ARBA" id="ARBA00022729"/>
    </source>
</evidence>
<dbReference type="Proteomes" id="UP000631181">
    <property type="component" value="Unassembled WGS sequence"/>
</dbReference>
<comment type="caution">
    <text evidence="10">The sequence shown here is derived from an EMBL/GenBank/DDBJ whole genome shotgun (WGS) entry which is preliminary data.</text>
</comment>
<evidence type="ECO:0000256" key="1">
    <source>
        <dbReference type="ARBA" id="ARBA00004609"/>
    </source>
</evidence>
<keyword evidence="4 8" id="KW-0732">Signal</keyword>
<dbReference type="PANTHER" id="PTHR34992:SF10">
    <property type="entry name" value="COPPER ACQUISITION FACTOR BIM1-LIKE DOMAIN-CONTAINING PROTEIN"/>
    <property type="match status" value="1"/>
</dbReference>
<gene>
    <name evidence="10" type="ORF">PECM_000694</name>
</gene>
<proteinExistence type="predicted"/>
<keyword evidence="11" id="KW-1185">Reference proteome</keyword>
<dbReference type="InterPro" id="IPR046936">
    <property type="entry name" value="BIM1-like"/>
</dbReference>
<evidence type="ECO:0000256" key="6">
    <source>
        <dbReference type="ARBA" id="ARBA00023180"/>
    </source>
</evidence>
<keyword evidence="7" id="KW-0449">Lipoprotein</keyword>
<evidence type="ECO:0000256" key="2">
    <source>
        <dbReference type="ARBA" id="ARBA00022475"/>
    </source>
</evidence>
<keyword evidence="2" id="KW-1003">Cell membrane</keyword>
<feature type="domain" description="Copper acquisition factor BIM1-like" evidence="9">
    <location>
        <begin position="24"/>
        <end position="203"/>
    </location>
</feature>
<evidence type="ECO:0000313" key="11">
    <source>
        <dbReference type="Proteomes" id="UP000631181"/>
    </source>
</evidence>
<dbReference type="EMBL" id="WIWV01000011">
    <property type="protein sequence ID" value="KAF7718785.1"/>
    <property type="molecule type" value="Genomic_DNA"/>
</dbReference>
<evidence type="ECO:0000256" key="3">
    <source>
        <dbReference type="ARBA" id="ARBA00022622"/>
    </source>
</evidence>
<feature type="signal peptide" evidence="8">
    <location>
        <begin position="1"/>
        <end position="24"/>
    </location>
</feature>
<keyword evidence="5" id="KW-0472">Membrane</keyword>
<name>A0A8J8WJI1_9EURO</name>
<organism evidence="10 11">
    <name type="scientific">Penicillium ucsense</name>
    <dbReference type="NCBI Taxonomy" id="2839758"/>
    <lineage>
        <taxon>Eukaryota</taxon>
        <taxon>Fungi</taxon>
        <taxon>Dikarya</taxon>
        <taxon>Ascomycota</taxon>
        <taxon>Pezizomycotina</taxon>
        <taxon>Eurotiomycetes</taxon>
        <taxon>Eurotiomycetidae</taxon>
        <taxon>Eurotiales</taxon>
        <taxon>Aspergillaceae</taxon>
        <taxon>Penicillium</taxon>
    </lineage>
</organism>
<dbReference type="PANTHER" id="PTHR34992">
    <property type="entry name" value="HYPHAL ANASTAMOSIS-7 PROTEIN"/>
    <property type="match status" value="1"/>
</dbReference>
<dbReference type="OrthoDB" id="5329488at2759"/>
<protein>
    <recommendedName>
        <fullName evidence="9">Copper acquisition factor BIM1-like domain-containing protein</fullName>
    </recommendedName>
</protein>
<feature type="chain" id="PRO_5035285300" description="Copper acquisition factor BIM1-like domain-containing protein" evidence="8">
    <location>
        <begin position="25"/>
        <end position="243"/>
    </location>
</feature>
<dbReference type="GO" id="GO:0098552">
    <property type="term" value="C:side of membrane"/>
    <property type="evidence" value="ECO:0007669"/>
    <property type="project" value="UniProtKB-KW"/>
</dbReference>
<evidence type="ECO:0000256" key="7">
    <source>
        <dbReference type="ARBA" id="ARBA00023288"/>
    </source>
</evidence>
<dbReference type="AlphaFoldDB" id="A0A8J8WJI1"/>
<sequence length="243" mass="26329">MSLQQLSWRWMALVAISWTAIAQAHSIITYPGYRGDNLHTNGTVAQANGLGIAYDPVNGSLYYPYGMEWAYPCGGMPTSKNRTYWPIGGGAVAVQPGWFQGHSTALIYINMGFGEVPENMSHPVVPPFQIVGPTNDPYPGTICLTQIPIPQGINVKVGDKATIQVVEAAKHGAALYNCVDIIFAENGDSKIKEVTADNCFNSSDIGFQYMYTTTGIGSGAEMLQPLRGMWLAFIPLLLSLSFL</sequence>
<dbReference type="Pfam" id="PF20238">
    <property type="entry name" value="BIM1-like_dom"/>
    <property type="match status" value="1"/>
</dbReference>
<evidence type="ECO:0000313" key="10">
    <source>
        <dbReference type="EMBL" id="KAF7718785.1"/>
    </source>
</evidence>
<accession>A0A8J8WJI1</accession>
<keyword evidence="6" id="KW-0325">Glycoprotein</keyword>
<evidence type="ECO:0000256" key="8">
    <source>
        <dbReference type="SAM" id="SignalP"/>
    </source>
</evidence>
<comment type="subcellular location">
    <subcellularLocation>
        <location evidence="1">Cell membrane</location>
        <topology evidence="1">Lipid-anchor</topology>
        <topology evidence="1">GPI-anchor</topology>
    </subcellularLocation>
</comment>
<dbReference type="CDD" id="cd21176">
    <property type="entry name" value="LPMO_auxiliary-like"/>
    <property type="match status" value="1"/>
</dbReference>
<reference evidence="10" key="1">
    <citation type="journal article" date="2020" name="Front. Microbiol.">
        <title>Gene regulatory networks of Penicillium echinulatum 2HH and Penicillium oxalicum 114-2 inferred by a computational biology approach.</title>
        <authorList>
            <person name="Lenz A.R."/>
            <person name="Galan-Vasquez E."/>
            <person name="Balbinot E."/>
            <person name="De Abreu F.P."/>
            <person name="De Oliveira N.S."/>
            <person name="Da Rosa L.O."/>
            <person name="De Avila E Silva S."/>
            <person name="Camassola M."/>
            <person name="Dillon A.J.P."/>
            <person name="Perez-Rueda E."/>
        </authorList>
    </citation>
    <scope>NUCLEOTIDE SEQUENCE</scope>
    <source>
        <strain evidence="10">S1M29</strain>
    </source>
</reference>